<comment type="caution">
    <text evidence="1">The sequence shown here is derived from an EMBL/GenBank/DDBJ whole genome shotgun (WGS) entry which is preliminary data.</text>
</comment>
<evidence type="ECO:0000313" key="1">
    <source>
        <dbReference type="EMBL" id="CAH2207497.1"/>
    </source>
</evidence>
<sequence length="94" mass="10217">SDGPRSRQPRVDVSYFPSDIIEPWRSTHGELSGSPHSPGDAVTTPQVVIGKCPSKNRNLIHFCLVRGSDCAKIRPRSLSLSVVKQANHKTNAAV</sequence>
<dbReference type="Proteomes" id="UP000838756">
    <property type="component" value="Unassembled WGS sequence"/>
</dbReference>
<protein>
    <submittedName>
        <fullName evidence="1">Jg27885 protein</fullName>
    </submittedName>
</protein>
<gene>
    <name evidence="1" type="primary">jg27885</name>
    <name evidence="1" type="ORF">PAEG_LOCUS118</name>
</gene>
<evidence type="ECO:0000313" key="2">
    <source>
        <dbReference type="Proteomes" id="UP000838756"/>
    </source>
</evidence>
<reference evidence="1" key="1">
    <citation type="submission" date="2022-03" db="EMBL/GenBank/DDBJ databases">
        <authorList>
            <person name="Lindestad O."/>
        </authorList>
    </citation>
    <scope>NUCLEOTIDE SEQUENCE</scope>
</reference>
<organism evidence="1 2">
    <name type="scientific">Pararge aegeria aegeria</name>
    <dbReference type="NCBI Taxonomy" id="348720"/>
    <lineage>
        <taxon>Eukaryota</taxon>
        <taxon>Metazoa</taxon>
        <taxon>Ecdysozoa</taxon>
        <taxon>Arthropoda</taxon>
        <taxon>Hexapoda</taxon>
        <taxon>Insecta</taxon>
        <taxon>Pterygota</taxon>
        <taxon>Neoptera</taxon>
        <taxon>Endopterygota</taxon>
        <taxon>Lepidoptera</taxon>
        <taxon>Glossata</taxon>
        <taxon>Ditrysia</taxon>
        <taxon>Papilionoidea</taxon>
        <taxon>Nymphalidae</taxon>
        <taxon>Satyrinae</taxon>
        <taxon>Satyrini</taxon>
        <taxon>Parargina</taxon>
        <taxon>Pararge</taxon>
    </lineage>
</organism>
<name>A0A8S4QA35_9NEOP</name>
<keyword evidence="2" id="KW-1185">Reference proteome</keyword>
<proteinExistence type="predicted"/>
<dbReference type="EMBL" id="CAKXAJ010000396">
    <property type="protein sequence ID" value="CAH2207497.1"/>
    <property type="molecule type" value="Genomic_DNA"/>
</dbReference>
<accession>A0A8S4QA35</accession>
<dbReference type="AlphaFoldDB" id="A0A8S4QA35"/>
<feature type="non-terminal residue" evidence="1">
    <location>
        <position position="1"/>
    </location>
</feature>